<evidence type="ECO:0000256" key="1">
    <source>
        <dbReference type="SAM" id="MobiDB-lite"/>
    </source>
</evidence>
<gene>
    <name evidence="4" type="ORF">V5R04_11585</name>
</gene>
<feature type="domain" description="LytR/CpsA/Psr regulator C-terminal" evidence="3">
    <location>
        <begin position="83"/>
        <end position="166"/>
    </location>
</feature>
<accession>A0AAU7DSU0</accession>
<feature type="transmembrane region" description="Helical" evidence="2">
    <location>
        <begin position="21"/>
        <end position="43"/>
    </location>
</feature>
<feature type="region of interest" description="Disordered" evidence="1">
    <location>
        <begin position="194"/>
        <end position="237"/>
    </location>
</feature>
<dbReference type="InterPro" id="IPR027381">
    <property type="entry name" value="LytR/CpsA/Psr_C"/>
</dbReference>
<keyword evidence="2" id="KW-0472">Membrane</keyword>
<dbReference type="AlphaFoldDB" id="A0AAU7DSU0"/>
<dbReference type="Gene3D" id="3.30.70.2390">
    <property type="match status" value="1"/>
</dbReference>
<sequence>MSQEQIKQARSVRRRRMQERQAVIFGLLIVLLAAAGLAGVGVYTEAISLPFNKDFTYKKVAVDKQVPVPCLPTDTLPVAASKIEVTVLNASKRSGLAAVVAKKLEDRKFVVAETNNAKEPRATVAIQFGVGGVAQGYTLAAHFPNAVLILDEREDATVDLLIGENFTDLLTADTVPLEAETPMLTREGCTPLWELSDKVEAPAEPEGTSGETPEEGATDQDEGVEEPAEDPAATEAS</sequence>
<evidence type="ECO:0000313" key="4">
    <source>
        <dbReference type="EMBL" id="XBH20858.1"/>
    </source>
</evidence>
<feature type="compositionally biased region" description="Acidic residues" evidence="1">
    <location>
        <begin position="212"/>
        <end position="229"/>
    </location>
</feature>
<name>A0AAU7DSU0_9MICO</name>
<evidence type="ECO:0000259" key="3">
    <source>
        <dbReference type="Pfam" id="PF13399"/>
    </source>
</evidence>
<dbReference type="Pfam" id="PF13399">
    <property type="entry name" value="LytR_C"/>
    <property type="match status" value="1"/>
</dbReference>
<keyword evidence="2" id="KW-0812">Transmembrane</keyword>
<protein>
    <submittedName>
        <fullName evidence="4">LytR C-terminal domain-containing protein</fullName>
    </submittedName>
</protein>
<reference evidence="4" key="1">
    <citation type="submission" date="2024-02" db="EMBL/GenBank/DDBJ databases">
        <title>Tomenella chthoni gen. nov. sp. nov., a member of the family Jonesiaceae isolated from bat guano.</title>
        <authorList>
            <person name="Miller S.L."/>
            <person name="King J."/>
            <person name="Sankaranarayanan K."/>
            <person name="Lawson P.A."/>
        </authorList>
    </citation>
    <scope>NUCLEOTIDE SEQUENCE</scope>
    <source>
        <strain evidence="4">BS-20</strain>
    </source>
</reference>
<proteinExistence type="predicted"/>
<organism evidence="4">
    <name type="scientific">Jonesiaceae bacterium BS-20</name>
    <dbReference type="NCBI Taxonomy" id="3120821"/>
    <lineage>
        <taxon>Bacteria</taxon>
        <taxon>Bacillati</taxon>
        <taxon>Actinomycetota</taxon>
        <taxon>Actinomycetes</taxon>
        <taxon>Micrococcales</taxon>
        <taxon>Jonesiaceae</taxon>
    </lineage>
</organism>
<dbReference type="EMBL" id="CP146203">
    <property type="protein sequence ID" value="XBH20858.1"/>
    <property type="molecule type" value="Genomic_DNA"/>
</dbReference>
<evidence type="ECO:0000256" key="2">
    <source>
        <dbReference type="SAM" id="Phobius"/>
    </source>
</evidence>
<keyword evidence="2" id="KW-1133">Transmembrane helix</keyword>
<feature type="compositionally biased region" description="Low complexity" evidence="1">
    <location>
        <begin position="202"/>
        <end position="211"/>
    </location>
</feature>